<evidence type="ECO:0000313" key="10">
    <source>
        <dbReference type="Proteomes" id="UP000824262"/>
    </source>
</evidence>
<gene>
    <name evidence="9" type="ORF">IAB77_03340</name>
</gene>
<organism evidence="9 10">
    <name type="scientific">Candidatus Scatomorpha intestinavium</name>
    <dbReference type="NCBI Taxonomy" id="2840922"/>
    <lineage>
        <taxon>Bacteria</taxon>
        <taxon>Bacillati</taxon>
        <taxon>Bacillota</taxon>
        <taxon>Clostridia</taxon>
        <taxon>Eubacteriales</taxon>
        <taxon>Candidatus Scatomorpha</taxon>
    </lineage>
</organism>
<name>A0A9D1CS67_9FIRM</name>
<keyword evidence="3" id="KW-0133">Cell shape</keyword>
<dbReference type="GO" id="GO:0032153">
    <property type="term" value="C:cell division site"/>
    <property type="evidence" value="ECO:0007669"/>
    <property type="project" value="TreeGrafter"/>
</dbReference>
<evidence type="ECO:0000256" key="6">
    <source>
        <dbReference type="SAM" id="MobiDB-lite"/>
    </source>
</evidence>
<keyword evidence="4 7" id="KW-1133">Transmembrane helix</keyword>
<feature type="transmembrane region" description="Helical" evidence="7">
    <location>
        <begin position="521"/>
        <end position="542"/>
    </location>
</feature>
<keyword evidence="5 7" id="KW-0472">Membrane</keyword>
<evidence type="ECO:0000256" key="2">
    <source>
        <dbReference type="ARBA" id="ARBA00022692"/>
    </source>
</evidence>
<dbReference type="Pfam" id="PF01098">
    <property type="entry name" value="FTSW_RODA_SPOVE"/>
    <property type="match status" value="1"/>
</dbReference>
<feature type="compositionally biased region" description="Acidic residues" evidence="6">
    <location>
        <begin position="572"/>
        <end position="591"/>
    </location>
</feature>
<keyword evidence="2 7" id="KW-0812">Transmembrane</keyword>
<dbReference type="InterPro" id="IPR000253">
    <property type="entry name" value="FHA_dom"/>
</dbReference>
<evidence type="ECO:0000256" key="5">
    <source>
        <dbReference type="ARBA" id="ARBA00023136"/>
    </source>
</evidence>
<sequence length="591" mass="64799">MENLPDMTGYIMQGTKYILPVLALWILLRCVRSMLRERYEPETWAYIVDLNGTEHPVNHWECIVGRARSADIVLEDPTVSRMHASLQRDGDGDWTLTDLRSKGGTFVNGEEAGSWEEVGDGDEIDFAGCATAFRGISEAERERLERCRTAPGRYVGPGVTLFILSLFQAFLALEFTVTAADEHVYIICLSFLALMAAEWFCYLFMRTLGRTGFETETLAFFLTTLGVEVCATSTPDDMLKEVILIIAGVALYFFLGWWLRDLDRVKKTRWLAAAAALGLLALNLVMGEVRGGSMNWLEIGGFTIQPSELVKVCYIYAGAATLDRLFARRNLFGYIVFSAVCVCALALMGDFGTAVIFFATFLVVSFMRSGSFATVLLAVSGAGLAGFLVLSVKPYIAQRFATWGHAWEDVWDAGFQQTRAMSAAASGGLFGQGAGEGWLKDIVAANTDMVFAVLSEELGLIIAVTAMLAVIALALFAVRNASQGRSTFYVIAGCAAVSLMMVQMGLNVFGSLDILPFTGVTFPFVSKGGTSLLSCWMLLAFVKATDTRRNASFVVRREKSALPRGGPREAYPEYEDDEDGGEYYDGEEERS</sequence>
<evidence type="ECO:0000256" key="4">
    <source>
        <dbReference type="ARBA" id="ARBA00022989"/>
    </source>
</evidence>
<dbReference type="InterPro" id="IPR008984">
    <property type="entry name" value="SMAD_FHA_dom_sf"/>
</dbReference>
<evidence type="ECO:0000259" key="8">
    <source>
        <dbReference type="PROSITE" id="PS50006"/>
    </source>
</evidence>
<reference evidence="9" key="2">
    <citation type="journal article" date="2021" name="PeerJ">
        <title>Extensive microbial diversity within the chicken gut microbiome revealed by metagenomics and culture.</title>
        <authorList>
            <person name="Gilroy R."/>
            <person name="Ravi A."/>
            <person name="Getino M."/>
            <person name="Pursley I."/>
            <person name="Horton D.L."/>
            <person name="Alikhan N.F."/>
            <person name="Baker D."/>
            <person name="Gharbi K."/>
            <person name="Hall N."/>
            <person name="Watson M."/>
            <person name="Adriaenssens E.M."/>
            <person name="Foster-Nyarko E."/>
            <person name="Jarju S."/>
            <person name="Secka A."/>
            <person name="Antonio M."/>
            <person name="Oren A."/>
            <person name="Chaudhuri R.R."/>
            <person name="La Ragione R."/>
            <person name="Hildebrand F."/>
            <person name="Pallen M.J."/>
        </authorList>
    </citation>
    <scope>NUCLEOTIDE SEQUENCE</scope>
    <source>
        <strain evidence="9">ChiBcolR7-354</strain>
    </source>
</reference>
<evidence type="ECO:0000256" key="3">
    <source>
        <dbReference type="ARBA" id="ARBA00022960"/>
    </source>
</evidence>
<feature type="transmembrane region" description="Helical" evidence="7">
    <location>
        <begin position="241"/>
        <end position="258"/>
    </location>
</feature>
<dbReference type="PANTHER" id="PTHR30474">
    <property type="entry name" value="CELL CYCLE PROTEIN"/>
    <property type="match status" value="1"/>
</dbReference>
<dbReference type="GO" id="GO:0051301">
    <property type="term" value="P:cell division"/>
    <property type="evidence" value="ECO:0007669"/>
    <property type="project" value="InterPro"/>
</dbReference>
<feature type="transmembrane region" description="Helical" evidence="7">
    <location>
        <begin position="458"/>
        <end position="476"/>
    </location>
</feature>
<feature type="transmembrane region" description="Helical" evidence="7">
    <location>
        <begin position="184"/>
        <end position="205"/>
    </location>
</feature>
<reference evidence="9" key="1">
    <citation type="submission" date="2020-10" db="EMBL/GenBank/DDBJ databases">
        <authorList>
            <person name="Gilroy R."/>
        </authorList>
    </citation>
    <scope>NUCLEOTIDE SEQUENCE</scope>
    <source>
        <strain evidence="9">ChiBcolR7-354</strain>
    </source>
</reference>
<feature type="transmembrane region" description="Helical" evidence="7">
    <location>
        <begin position="270"/>
        <end position="287"/>
    </location>
</feature>
<feature type="region of interest" description="Disordered" evidence="6">
    <location>
        <begin position="558"/>
        <end position="591"/>
    </location>
</feature>
<protein>
    <submittedName>
        <fullName evidence="9">FtsW/RodA/SpoVE family cell cycle protein</fullName>
    </submittedName>
</protein>
<feature type="transmembrane region" description="Helical" evidence="7">
    <location>
        <begin position="371"/>
        <end position="390"/>
    </location>
</feature>
<dbReference type="Gene3D" id="2.60.200.20">
    <property type="match status" value="1"/>
</dbReference>
<dbReference type="SMART" id="SM00240">
    <property type="entry name" value="FHA"/>
    <property type="match status" value="1"/>
</dbReference>
<evidence type="ECO:0000256" key="7">
    <source>
        <dbReference type="SAM" id="Phobius"/>
    </source>
</evidence>
<dbReference type="GO" id="GO:0005886">
    <property type="term" value="C:plasma membrane"/>
    <property type="evidence" value="ECO:0007669"/>
    <property type="project" value="TreeGrafter"/>
</dbReference>
<dbReference type="PROSITE" id="PS50006">
    <property type="entry name" value="FHA_DOMAIN"/>
    <property type="match status" value="1"/>
</dbReference>
<feature type="transmembrane region" description="Helical" evidence="7">
    <location>
        <begin position="14"/>
        <end position="31"/>
    </location>
</feature>
<feature type="compositionally biased region" description="Basic and acidic residues" evidence="6">
    <location>
        <begin position="558"/>
        <end position="571"/>
    </location>
</feature>
<proteinExistence type="predicted"/>
<dbReference type="SUPFAM" id="SSF49879">
    <property type="entry name" value="SMAD/FHA domain"/>
    <property type="match status" value="1"/>
</dbReference>
<comment type="subcellular location">
    <subcellularLocation>
        <location evidence="1">Membrane</location>
        <topology evidence="1">Multi-pass membrane protein</topology>
    </subcellularLocation>
</comment>
<feature type="domain" description="FHA" evidence="8">
    <location>
        <begin position="62"/>
        <end position="112"/>
    </location>
</feature>
<feature type="transmembrane region" description="Helical" evidence="7">
    <location>
        <begin position="331"/>
        <end position="364"/>
    </location>
</feature>
<feature type="transmembrane region" description="Helical" evidence="7">
    <location>
        <begin position="154"/>
        <end position="172"/>
    </location>
</feature>
<accession>A0A9D1CS67</accession>
<dbReference type="AlphaFoldDB" id="A0A9D1CS67"/>
<evidence type="ECO:0000256" key="1">
    <source>
        <dbReference type="ARBA" id="ARBA00004141"/>
    </source>
</evidence>
<dbReference type="Proteomes" id="UP000824262">
    <property type="component" value="Unassembled WGS sequence"/>
</dbReference>
<dbReference type="GO" id="GO:0015648">
    <property type="term" value="F:lipid-linked peptidoglycan transporter activity"/>
    <property type="evidence" value="ECO:0007669"/>
    <property type="project" value="TreeGrafter"/>
</dbReference>
<evidence type="ECO:0000313" key="9">
    <source>
        <dbReference type="EMBL" id="HIQ78276.1"/>
    </source>
</evidence>
<dbReference type="EMBL" id="DVGA01000036">
    <property type="protein sequence ID" value="HIQ78276.1"/>
    <property type="molecule type" value="Genomic_DNA"/>
</dbReference>
<feature type="transmembrane region" description="Helical" evidence="7">
    <location>
        <begin position="488"/>
        <end position="509"/>
    </location>
</feature>
<dbReference type="CDD" id="cd00060">
    <property type="entry name" value="FHA"/>
    <property type="match status" value="1"/>
</dbReference>
<dbReference type="GO" id="GO:0008360">
    <property type="term" value="P:regulation of cell shape"/>
    <property type="evidence" value="ECO:0007669"/>
    <property type="project" value="UniProtKB-KW"/>
</dbReference>
<comment type="caution">
    <text evidence="9">The sequence shown here is derived from an EMBL/GenBank/DDBJ whole genome shotgun (WGS) entry which is preliminary data.</text>
</comment>
<dbReference type="InterPro" id="IPR001182">
    <property type="entry name" value="FtsW/RodA"/>
</dbReference>
<dbReference type="PANTHER" id="PTHR30474:SF3">
    <property type="entry name" value="PEPTIDOGLYCAN GLYCOSYLTRANSFERASE RODA"/>
    <property type="match status" value="1"/>
</dbReference>
<dbReference type="Pfam" id="PF00498">
    <property type="entry name" value="FHA"/>
    <property type="match status" value="1"/>
</dbReference>